<dbReference type="Pfam" id="PF13640">
    <property type="entry name" value="2OG-FeII_Oxy_3"/>
    <property type="match status" value="1"/>
</dbReference>
<dbReference type="GO" id="GO:0031418">
    <property type="term" value="F:L-ascorbic acid binding"/>
    <property type="evidence" value="ECO:0007669"/>
    <property type="project" value="UniProtKB-KW"/>
</dbReference>
<evidence type="ECO:0000256" key="2">
    <source>
        <dbReference type="ARBA" id="ARBA00022723"/>
    </source>
</evidence>
<dbReference type="PANTHER" id="PTHR12907:SF26">
    <property type="entry name" value="HIF PROLYL HYDROXYLASE, ISOFORM C"/>
    <property type="match status" value="1"/>
</dbReference>
<evidence type="ECO:0000256" key="3">
    <source>
        <dbReference type="ARBA" id="ARBA00022896"/>
    </source>
</evidence>
<comment type="caution">
    <text evidence="8">The sequence shown here is derived from an EMBL/GenBank/DDBJ whole genome shotgun (WGS) entry which is preliminary data.</text>
</comment>
<dbReference type="PROSITE" id="PS51471">
    <property type="entry name" value="FE2OG_OXY"/>
    <property type="match status" value="1"/>
</dbReference>
<organism evidence="8 9">
    <name type="scientific">Haloferula luteola</name>
    <dbReference type="NCBI Taxonomy" id="595692"/>
    <lineage>
        <taxon>Bacteria</taxon>
        <taxon>Pseudomonadati</taxon>
        <taxon>Verrucomicrobiota</taxon>
        <taxon>Verrucomicrobiia</taxon>
        <taxon>Verrucomicrobiales</taxon>
        <taxon>Verrucomicrobiaceae</taxon>
        <taxon>Haloferula</taxon>
    </lineage>
</organism>
<evidence type="ECO:0000256" key="4">
    <source>
        <dbReference type="ARBA" id="ARBA00022964"/>
    </source>
</evidence>
<dbReference type="GO" id="GO:0031543">
    <property type="term" value="F:peptidyl-proline dioxygenase activity"/>
    <property type="evidence" value="ECO:0007669"/>
    <property type="project" value="TreeGrafter"/>
</dbReference>
<feature type="domain" description="Fe2OG dioxygenase" evidence="7">
    <location>
        <begin position="102"/>
        <end position="206"/>
    </location>
</feature>
<evidence type="ECO:0000256" key="1">
    <source>
        <dbReference type="ARBA" id="ARBA00001961"/>
    </source>
</evidence>
<evidence type="ECO:0000313" key="9">
    <source>
        <dbReference type="Proteomes" id="UP000557717"/>
    </source>
</evidence>
<keyword evidence="5" id="KW-0560">Oxidoreductase</keyword>
<dbReference type="Proteomes" id="UP000557717">
    <property type="component" value="Unassembled WGS sequence"/>
</dbReference>
<dbReference type="Gene3D" id="2.60.120.620">
    <property type="entry name" value="q2cbj1_9rhob like domain"/>
    <property type="match status" value="1"/>
</dbReference>
<dbReference type="SMART" id="SM00702">
    <property type="entry name" value="P4Hc"/>
    <property type="match status" value="1"/>
</dbReference>
<proteinExistence type="predicted"/>
<keyword evidence="3" id="KW-0847">Vitamin C</keyword>
<dbReference type="InterPro" id="IPR005123">
    <property type="entry name" value="Oxoglu/Fe-dep_dioxygenase_dom"/>
</dbReference>
<evidence type="ECO:0000256" key="5">
    <source>
        <dbReference type="ARBA" id="ARBA00023002"/>
    </source>
</evidence>
<dbReference type="RefSeq" id="WP_184020834.1">
    <property type="nucleotide sequence ID" value="NZ_JACHFD010000021.1"/>
</dbReference>
<keyword evidence="9" id="KW-1185">Reference proteome</keyword>
<dbReference type="GO" id="GO:0008198">
    <property type="term" value="F:ferrous iron binding"/>
    <property type="evidence" value="ECO:0007669"/>
    <property type="project" value="TreeGrafter"/>
</dbReference>
<name>A0A840V5A1_9BACT</name>
<reference evidence="8 9" key="1">
    <citation type="submission" date="2020-08" db="EMBL/GenBank/DDBJ databases">
        <title>Genomic Encyclopedia of Type Strains, Phase IV (KMG-IV): sequencing the most valuable type-strain genomes for metagenomic binning, comparative biology and taxonomic classification.</title>
        <authorList>
            <person name="Goeker M."/>
        </authorList>
    </citation>
    <scope>NUCLEOTIDE SEQUENCE [LARGE SCALE GENOMIC DNA]</scope>
    <source>
        <strain evidence="8 9">YC6886</strain>
    </source>
</reference>
<sequence length="208" mass="23176">MSASGSGNLLSSAVEGLVTQGWVCLEGFLREEEARALAAESLDAYESGDFRQAGVGRGAEITVRQDIRRDQVLWLEEAAAGPATRAYLARLEELRVAINRELFLGLFEFEGHFAVYPSGGFYKAHLDRHRGTADRVVTAILYLNDGWLPEHGGRLKIWTTPGEQEGPFELIEPRLGSLVVFLAGDFWHEVEVAHENRMSVTGWFRVRS</sequence>
<protein>
    <submittedName>
        <fullName evidence="8">SM-20-related protein</fullName>
    </submittedName>
</protein>
<dbReference type="AlphaFoldDB" id="A0A840V5A1"/>
<evidence type="ECO:0000256" key="6">
    <source>
        <dbReference type="ARBA" id="ARBA00023004"/>
    </source>
</evidence>
<dbReference type="InterPro" id="IPR051559">
    <property type="entry name" value="HIF_prolyl_hydroxylases"/>
</dbReference>
<dbReference type="PANTHER" id="PTHR12907">
    <property type="entry name" value="EGL NINE HOMOLOG-RELATED"/>
    <property type="match status" value="1"/>
</dbReference>
<evidence type="ECO:0000313" key="8">
    <source>
        <dbReference type="EMBL" id="MBB5353195.1"/>
    </source>
</evidence>
<dbReference type="GO" id="GO:0071456">
    <property type="term" value="P:cellular response to hypoxia"/>
    <property type="evidence" value="ECO:0007669"/>
    <property type="project" value="TreeGrafter"/>
</dbReference>
<dbReference type="InterPro" id="IPR044862">
    <property type="entry name" value="Pro_4_hyd_alph_FE2OG_OXY"/>
</dbReference>
<dbReference type="EMBL" id="JACHFD010000021">
    <property type="protein sequence ID" value="MBB5353195.1"/>
    <property type="molecule type" value="Genomic_DNA"/>
</dbReference>
<comment type="cofactor">
    <cofactor evidence="1">
        <name>L-ascorbate</name>
        <dbReference type="ChEBI" id="CHEBI:38290"/>
    </cofactor>
</comment>
<keyword evidence="6" id="KW-0408">Iron</keyword>
<evidence type="ECO:0000259" key="7">
    <source>
        <dbReference type="PROSITE" id="PS51471"/>
    </source>
</evidence>
<keyword evidence="4" id="KW-0223">Dioxygenase</keyword>
<dbReference type="InterPro" id="IPR006620">
    <property type="entry name" value="Pro_4_hyd_alph"/>
</dbReference>
<accession>A0A840V5A1</accession>
<keyword evidence="2" id="KW-0479">Metal-binding</keyword>
<gene>
    <name evidence="8" type="ORF">HNR46_003449</name>
</gene>